<gene>
    <name evidence="3" type="ORF">MMF94_39495</name>
</gene>
<dbReference type="EMBL" id="JAKXMK010000049">
    <property type="protein sequence ID" value="MCH6171807.1"/>
    <property type="molecule type" value="Genomic_DNA"/>
</dbReference>
<dbReference type="InterPro" id="IPR029045">
    <property type="entry name" value="ClpP/crotonase-like_dom_sf"/>
</dbReference>
<dbReference type="Proteomes" id="UP001299970">
    <property type="component" value="Unassembled WGS sequence"/>
</dbReference>
<comment type="similarity">
    <text evidence="1 2">Belongs to the enoyl-CoA hydratase/isomerase family.</text>
</comment>
<organism evidence="3 4">
    <name type="scientific">Pseudonocardia alaniniphila</name>
    <dbReference type="NCBI Taxonomy" id="75291"/>
    <lineage>
        <taxon>Bacteria</taxon>
        <taxon>Bacillati</taxon>
        <taxon>Actinomycetota</taxon>
        <taxon>Actinomycetes</taxon>
        <taxon>Pseudonocardiales</taxon>
        <taxon>Pseudonocardiaceae</taxon>
        <taxon>Pseudonocardia</taxon>
    </lineage>
</organism>
<protein>
    <submittedName>
        <fullName evidence="3">Enoyl-CoA hydratase/isomerase family protein</fullName>
    </submittedName>
</protein>
<dbReference type="Gene3D" id="3.90.226.10">
    <property type="entry name" value="2-enoyl-CoA Hydratase, Chain A, domain 1"/>
    <property type="match status" value="1"/>
</dbReference>
<dbReference type="Pfam" id="PF00378">
    <property type="entry name" value="ECH_1"/>
    <property type="match status" value="1"/>
</dbReference>
<name>A0ABS9TTC2_9PSEU</name>
<dbReference type="PROSITE" id="PS00166">
    <property type="entry name" value="ENOYL_COA_HYDRATASE"/>
    <property type="match status" value="1"/>
</dbReference>
<dbReference type="RefSeq" id="WP_241042611.1">
    <property type="nucleotide sequence ID" value="NZ_BAAAJF010000041.1"/>
</dbReference>
<proteinExistence type="inferred from homology"/>
<evidence type="ECO:0000256" key="1">
    <source>
        <dbReference type="ARBA" id="ARBA00005254"/>
    </source>
</evidence>
<dbReference type="SUPFAM" id="SSF52096">
    <property type="entry name" value="ClpP/crotonase"/>
    <property type="match status" value="1"/>
</dbReference>
<dbReference type="InterPro" id="IPR001753">
    <property type="entry name" value="Enoyl-CoA_hydra/iso"/>
</dbReference>
<evidence type="ECO:0000313" key="4">
    <source>
        <dbReference type="Proteomes" id="UP001299970"/>
    </source>
</evidence>
<dbReference type="CDD" id="cd06558">
    <property type="entry name" value="crotonase-like"/>
    <property type="match status" value="1"/>
</dbReference>
<comment type="caution">
    <text evidence="3">The sequence shown here is derived from an EMBL/GenBank/DDBJ whole genome shotgun (WGS) entry which is preliminary data.</text>
</comment>
<sequence length="257" mass="27448">MGAPTVSDNRRIRWITLNRPDAANALRVQDLDVIAEAVTTDLAGIRAVVITGQGDRAFSAGMHLDTFRDADREGSRRSIASVGRCIAAVRTCSVPTLAVVNGACIGAAFELVLACDLRIAAPGVRFGLPEVKLGVPSVVDAALLPHFIGLSKARELILTGNMYALEELGVDRLVSRVVPHEALESAARELIEQVIAHSPEVLTAQKSLFETWLNCSLRESVDISMDVFATMFDLPSTTENIAAYAAGRSRSSRPPAG</sequence>
<evidence type="ECO:0000313" key="3">
    <source>
        <dbReference type="EMBL" id="MCH6171807.1"/>
    </source>
</evidence>
<dbReference type="InterPro" id="IPR018376">
    <property type="entry name" value="Enoyl-CoA_hyd/isom_CS"/>
</dbReference>
<accession>A0ABS9TTC2</accession>
<dbReference type="PANTHER" id="PTHR11941">
    <property type="entry name" value="ENOYL-COA HYDRATASE-RELATED"/>
    <property type="match status" value="1"/>
</dbReference>
<evidence type="ECO:0000256" key="2">
    <source>
        <dbReference type="RuleBase" id="RU003707"/>
    </source>
</evidence>
<keyword evidence="4" id="KW-1185">Reference proteome</keyword>
<reference evidence="3 4" key="1">
    <citation type="submission" date="2022-03" db="EMBL/GenBank/DDBJ databases">
        <title>Pseudonocardia alaer sp. nov., a novel actinomycete isolated from reed forest soil.</title>
        <authorList>
            <person name="Wang L."/>
        </authorList>
    </citation>
    <scope>NUCLEOTIDE SEQUENCE [LARGE SCALE GENOMIC DNA]</scope>
    <source>
        <strain evidence="3 4">Y-16303</strain>
    </source>
</reference>
<dbReference type="PANTHER" id="PTHR11941:SF54">
    <property type="entry name" value="ENOYL-COA HYDRATASE, MITOCHONDRIAL"/>
    <property type="match status" value="1"/>
</dbReference>